<keyword evidence="3" id="KW-1185">Reference proteome</keyword>
<accession>A0A1I4YUS1</accession>
<protein>
    <submittedName>
        <fullName evidence="2">MSHA pilin protein MshA</fullName>
    </submittedName>
</protein>
<evidence type="ECO:0000313" key="2">
    <source>
        <dbReference type="EMBL" id="SFN41786.1"/>
    </source>
</evidence>
<keyword evidence="1" id="KW-0812">Transmembrane</keyword>
<reference evidence="3" key="1">
    <citation type="submission" date="2016-10" db="EMBL/GenBank/DDBJ databases">
        <authorList>
            <person name="Varghese N."/>
            <person name="Submissions S."/>
        </authorList>
    </citation>
    <scope>NUCLEOTIDE SEQUENCE [LARGE SCALE GENOMIC DNA]</scope>
    <source>
        <strain evidence="3">CGMCC 1.6775</strain>
    </source>
</reference>
<gene>
    <name evidence="2" type="ORF">SAMN04487961_3036</name>
</gene>
<proteinExistence type="predicted"/>
<dbReference type="Proteomes" id="UP000199339">
    <property type="component" value="Unassembled WGS sequence"/>
</dbReference>
<dbReference type="Gene3D" id="3.30.700.10">
    <property type="entry name" value="Glycoprotein, Type 4 Pilin"/>
    <property type="match status" value="1"/>
</dbReference>
<dbReference type="RefSeq" id="WP_281248073.1">
    <property type="nucleotide sequence ID" value="NZ_FOUR01000008.1"/>
</dbReference>
<keyword evidence="1" id="KW-0472">Membrane</keyword>
<evidence type="ECO:0000256" key="1">
    <source>
        <dbReference type="SAM" id="Phobius"/>
    </source>
</evidence>
<dbReference type="AlphaFoldDB" id="A0A1I4YUS1"/>
<name>A0A1I4YUS1_9GAMM</name>
<dbReference type="EMBL" id="FOUR01000008">
    <property type="protein sequence ID" value="SFN41786.1"/>
    <property type="molecule type" value="Genomic_DNA"/>
</dbReference>
<dbReference type="InterPro" id="IPR045584">
    <property type="entry name" value="Pilin-like"/>
</dbReference>
<organism evidence="2 3">
    <name type="scientific">Marinobacter pelagius</name>
    <dbReference type="NCBI Taxonomy" id="379482"/>
    <lineage>
        <taxon>Bacteria</taxon>
        <taxon>Pseudomonadati</taxon>
        <taxon>Pseudomonadota</taxon>
        <taxon>Gammaproteobacteria</taxon>
        <taxon>Pseudomonadales</taxon>
        <taxon>Marinobacteraceae</taxon>
        <taxon>Marinobacter</taxon>
    </lineage>
</organism>
<dbReference type="Pfam" id="PF07963">
    <property type="entry name" value="N_methyl"/>
    <property type="match status" value="1"/>
</dbReference>
<dbReference type="SUPFAM" id="SSF54523">
    <property type="entry name" value="Pili subunits"/>
    <property type="match status" value="1"/>
</dbReference>
<sequence>MKDIIPMRKEKGFTLIELVMVIVILGILAAFALPRFADLSGDAELATVQGAQGSVKSAMGIVRSKALASGKEAVTEASTASGALTLEGQAIALQTGYLDATSVTTAASLDASDFSFVPGSDTENGVVTLATPSDGDPCFVFTGSTGNNIPAAVSTVRNTYNSAGGTALEKCPTP</sequence>
<dbReference type="PROSITE" id="PS00409">
    <property type="entry name" value="PROKAR_NTER_METHYL"/>
    <property type="match status" value="1"/>
</dbReference>
<evidence type="ECO:0000313" key="3">
    <source>
        <dbReference type="Proteomes" id="UP000199339"/>
    </source>
</evidence>
<feature type="transmembrane region" description="Helical" evidence="1">
    <location>
        <begin position="12"/>
        <end position="33"/>
    </location>
</feature>
<dbReference type="NCBIfam" id="TIGR02532">
    <property type="entry name" value="IV_pilin_GFxxxE"/>
    <property type="match status" value="1"/>
</dbReference>
<keyword evidence="1" id="KW-1133">Transmembrane helix</keyword>
<dbReference type="InterPro" id="IPR012902">
    <property type="entry name" value="N_methyl_site"/>
</dbReference>